<name>A0A833SYF5_PHYIN</name>
<comment type="caution">
    <text evidence="1">The sequence shown here is derived from an EMBL/GenBank/DDBJ whole genome shotgun (WGS) entry which is preliminary data.</text>
</comment>
<reference evidence="1" key="1">
    <citation type="submission" date="2020-04" db="EMBL/GenBank/DDBJ databases">
        <title>Hybrid Assembly of Korean Phytophthora infestans isolates.</title>
        <authorList>
            <person name="Prokchorchik M."/>
            <person name="Lee Y."/>
            <person name="Seo J."/>
            <person name="Cho J.-H."/>
            <person name="Park Y.-E."/>
            <person name="Jang D.-C."/>
            <person name="Im J.-S."/>
            <person name="Choi J.-G."/>
            <person name="Park H.-J."/>
            <person name="Lee G.-B."/>
            <person name="Lee Y.-G."/>
            <person name="Hong S.-Y."/>
            <person name="Cho K."/>
            <person name="Sohn K.H."/>
        </authorList>
    </citation>
    <scope>NUCLEOTIDE SEQUENCE</scope>
    <source>
        <strain evidence="1">KR_1_A1</strain>
        <strain evidence="2">KR_2_A2</strain>
    </source>
</reference>
<accession>A0A833SYF5</accession>
<gene>
    <name evidence="1" type="ORF">GN244_ATG04363</name>
    <name evidence="2" type="ORF">GN958_ATG01299</name>
</gene>
<keyword evidence="3" id="KW-1185">Reference proteome</keyword>
<evidence type="ECO:0000313" key="1">
    <source>
        <dbReference type="EMBL" id="KAF4043322.1"/>
    </source>
</evidence>
<dbReference type="AlphaFoldDB" id="A0A833SYF5"/>
<evidence type="ECO:0000313" key="3">
    <source>
        <dbReference type="Proteomes" id="UP000602510"/>
    </source>
</evidence>
<dbReference type="Proteomes" id="UP000704712">
    <property type="component" value="Unassembled WGS sequence"/>
</dbReference>
<protein>
    <submittedName>
        <fullName evidence="1">Uncharacterized protein</fullName>
    </submittedName>
</protein>
<dbReference type="EMBL" id="WSZM01000090">
    <property type="protein sequence ID" value="KAF4043322.1"/>
    <property type="molecule type" value="Genomic_DNA"/>
</dbReference>
<organism evidence="1 3">
    <name type="scientific">Phytophthora infestans</name>
    <name type="common">Potato late blight agent</name>
    <name type="synonym">Botrytis infestans</name>
    <dbReference type="NCBI Taxonomy" id="4787"/>
    <lineage>
        <taxon>Eukaryota</taxon>
        <taxon>Sar</taxon>
        <taxon>Stramenopiles</taxon>
        <taxon>Oomycota</taxon>
        <taxon>Peronosporomycetes</taxon>
        <taxon>Peronosporales</taxon>
        <taxon>Peronosporaceae</taxon>
        <taxon>Phytophthora</taxon>
    </lineage>
</organism>
<evidence type="ECO:0000313" key="2">
    <source>
        <dbReference type="EMBL" id="KAF4149484.1"/>
    </source>
</evidence>
<dbReference type="EMBL" id="JAACNO010000165">
    <property type="protein sequence ID" value="KAF4149484.1"/>
    <property type="molecule type" value="Genomic_DNA"/>
</dbReference>
<sequence>MSPHPICDYAGWTRVTPTDAAREGAIGGDLQAAHAVARRLPATPTTSRVDIGALPVATHEVAVGAGAHSNVVTDAEIVAHAETLVMLF</sequence>
<dbReference type="Proteomes" id="UP000602510">
    <property type="component" value="Unassembled WGS sequence"/>
</dbReference>
<proteinExistence type="predicted"/>